<organism evidence="3 4">
    <name type="scientific">Candidatus Wallbacteria bacterium GWC2_49_35</name>
    <dbReference type="NCBI Taxonomy" id="1817813"/>
    <lineage>
        <taxon>Bacteria</taxon>
        <taxon>Candidatus Walliibacteriota</taxon>
    </lineage>
</organism>
<gene>
    <name evidence="3" type="ORF">A2008_08515</name>
</gene>
<dbReference type="CDD" id="cd03786">
    <property type="entry name" value="GTB_UDP-GlcNAc_2-Epimerase"/>
    <property type="match status" value="1"/>
</dbReference>
<evidence type="ECO:0000313" key="3">
    <source>
        <dbReference type="EMBL" id="OGM03812.1"/>
    </source>
</evidence>
<sequence>MTKIVTVAGNRPQFIKLAPVSAEIRKRFREVLVHSGQHYDYNMSDIFFRELEISAPDYNLNVNEKSHAAQTAKILVEMEKILVKEKPSLIIVFGDTNTTLGAALAAVKLHIPIAHVEAGPRMRDRCESPEEANRIMTDHISHLLFAPTAACAQNLKNESVFGGVYFSGDTMYDTFVRMKKAFTRPAVTAKFEGVKNFGDGGYVLLTLHRPLNVDDPDRLERIMNAVMDSGENFIFPAHPRTREMMKKCPSYACFAKHPDISIIEPQGYIELGALQTFCQKIVTDSGGVAKEAYFNKKPCVTVYPMTPWPETAAAGCNIVMKKFSSESLARAIAKKCDKLDFSANFFGGGKSAAYIAEKIEKFIRS</sequence>
<evidence type="ECO:0000259" key="2">
    <source>
        <dbReference type="Pfam" id="PF02350"/>
    </source>
</evidence>
<dbReference type="Proteomes" id="UP000178735">
    <property type="component" value="Unassembled WGS sequence"/>
</dbReference>
<comment type="caution">
    <text evidence="3">The sequence shown here is derived from an EMBL/GenBank/DDBJ whole genome shotgun (WGS) entry which is preliminary data.</text>
</comment>
<feature type="domain" description="UDP-N-acetylglucosamine 2-epimerase" evidence="2">
    <location>
        <begin position="25"/>
        <end position="360"/>
    </location>
</feature>
<evidence type="ECO:0000313" key="4">
    <source>
        <dbReference type="Proteomes" id="UP000178735"/>
    </source>
</evidence>
<protein>
    <submittedName>
        <fullName evidence="3">UDP-N-acetylglucosamine 2-epimerase</fullName>
    </submittedName>
</protein>
<dbReference type="AlphaFoldDB" id="A0A1F7WLT6"/>
<dbReference type="SUPFAM" id="SSF53756">
    <property type="entry name" value="UDP-Glycosyltransferase/glycogen phosphorylase"/>
    <property type="match status" value="1"/>
</dbReference>
<accession>A0A1F7WLT6</accession>
<dbReference type="InterPro" id="IPR003331">
    <property type="entry name" value="UDP_GlcNAc_Epimerase_2_dom"/>
</dbReference>
<proteinExistence type="inferred from homology"/>
<keyword evidence="1" id="KW-0413">Isomerase</keyword>
<evidence type="ECO:0000256" key="1">
    <source>
        <dbReference type="RuleBase" id="RU003513"/>
    </source>
</evidence>
<comment type="similarity">
    <text evidence="1">Belongs to the UDP-N-acetylglucosamine 2-epimerase family.</text>
</comment>
<dbReference type="InterPro" id="IPR029767">
    <property type="entry name" value="WecB-like"/>
</dbReference>
<dbReference type="Gene3D" id="3.40.50.2000">
    <property type="entry name" value="Glycogen Phosphorylase B"/>
    <property type="match status" value="2"/>
</dbReference>
<dbReference type="NCBIfam" id="TIGR00236">
    <property type="entry name" value="wecB"/>
    <property type="match status" value="1"/>
</dbReference>
<dbReference type="STRING" id="1817813.A2008_08515"/>
<dbReference type="EMBL" id="MGFH01000156">
    <property type="protein sequence ID" value="OGM03812.1"/>
    <property type="molecule type" value="Genomic_DNA"/>
</dbReference>
<dbReference type="PANTHER" id="PTHR43174">
    <property type="entry name" value="UDP-N-ACETYLGLUCOSAMINE 2-EPIMERASE"/>
    <property type="match status" value="1"/>
</dbReference>
<dbReference type="GO" id="GO:0016853">
    <property type="term" value="F:isomerase activity"/>
    <property type="evidence" value="ECO:0007669"/>
    <property type="project" value="UniProtKB-KW"/>
</dbReference>
<dbReference type="PANTHER" id="PTHR43174:SF1">
    <property type="entry name" value="UDP-N-ACETYLGLUCOSAMINE 2-EPIMERASE"/>
    <property type="match status" value="1"/>
</dbReference>
<reference evidence="3 4" key="1">
    <citation type="journal article" date="2016" name="Nat. Commun.">
        <title>Thousands of microbial genomes shed light on interconnected biogeochemical processes in an aquifer system.</title>
        <authorList>
            <person name="Anantharaman K."/>
            <person name="Brown C.T."/>
            <person name="Hug L.A."/>
            <person name="Sharon I."/>
            <person name="Castelle C.J."/>
            <person name="Probst A.J."/>
            <person name="Thomas B.C."/>
            <person name="Singh A."/>
            <person name="Wilkins M.J."/>
            <person name="Karaoz U."/>
            <person name="Brodie E.L."/>
            <person name="Williams K.H."/>
            <person name="Hubbard S.S."/>
            <person name="Banfield J.F."/>
        </authorList>
    </citation>
    <scope>NUCLEOTIDE SEQUENCE [LARGE SCALE GENOMIC DNA]</scope>
</reference>
<name>A0A1F7WLT6_9BACT</name>
<dbReference type="Pfam" id="PF02350">
    <property type="entry name" value="Epimerase_2"/>
    <property type="match status" value="1"/>
</dbReference>